<reference evidence="1 2" key="1">
    <citation type="submission" date="2020-04" db="EMBL/GenBank/DDBJ databases">
        <title>Novel Paenibacillus strain UniB2 isolated from commercial digestive syrup.</title>
        <authorList>
            <person name="Thorat V."/>
            <person name="Kirdat K."/>
            <person name="Tiwarekar B."/>
            <person name="Yadav A."/>
        </authorList>
    </citation>
    <scope>NUCLEOTIDE SEQUENCE [LARGE SCALE GENOMIC DNA]</scope>
    <source>
        <strain evidence="1 2">UniB2</strain>
    </source>
</reference>
<evidence type="ECO:0000313" key="2">
    <source>
        <dbReference type="Proteomes" id="UP000502136"/>
    </source>
</evidence>
<evidence type="ECO:0000313" key="1">
    <source>
        <dbReference type="EMBL" id="QJC50990.1"/>
    </source>
</evidence>
<protein>
    <submittedName>
        <fullName evidence="1">Putative glycolipid-binding domain-containing protein</fullName>
    </submittedName>
</protein>
<dbReference type="RefSeq" id="WP_168906645.1">
    <property type="nucleotide sequence ID" value="NZ_CP051428.1"/>
</dbReference>
<dbReference type="Pfam" id="PF06475">
    <property type="entry name" value="Glycolipid_bind"/>
    <property type="match status" value="1"/>
</dbReference>
<dbReference type="SUPFAM" id="SSF159275">
    <property type="entry name" value="PA1994-like"/>
    <property type="match status" value="1"/>
</dbReference>
<gene>
    <name evidence="1" type="ORF">HGI30_05055</name>
</gene>
<accession>A0A6H2GUA3</accession>
<dbReference type="EMBL" id="CP051428">
    <property type="protein sequence ID" value="QJC50990.1"/>
    <property type="molecule type" value="Genomic_DNA"/>
</dbReference>
<dbReference type="KEGG" id="palr:HGI30_05055"/>
<name>A0A6H2GUA3_9BACL</name>
<dbReference type="Proteomes" id="UP000502136">
    <property type="component" value="Chromosome"/>
</dbReference>
<organism evidence="1 2">
    <name type="scientific">Paenibacillus albicereus</name>
    <dbReference type="NCBI Taxonomy" id="2726185"/>
    <lineage>
        <taxon>Bacteria</taxon>
        <taxon>Bacillati</taxon>
        <taxon>Bacillota</taxon>
        <taxon>Bacilli</taxon>
        <taxon>Bacillales</taxon>
        <taxon>Paenibacillaceae</taxon>
        <taxon>Paenibacillus</taxon>
    </lineage>
</organism>
<proteinExistence type="predicted"/>
<keyword evidence="2" id="KW-1185">Reference proteome</keyword>
<dbReference type="InterPro" id="IPR009467">
    <property type="entry name" value="Glycolipid-bd_prot_put"/>
</dbReference>
<sequence>MRNNSNLDLVEERVWRRRDLPCLEHFRLSRTDSGFRLDGTVAGIIDGRALSATYSVRCDESWHTREVEVLLESGGEPRRLKLSVDKEQRWRSGGRELPELAGIVDVDFELTPATNTLPIRRLRLEPGQAATVRAAWIRLPLLEVQPLEQSYERIGVSSYRYRSSSFATDLETDPHGVVIRYGDLWAEAGEAGA</sequence>
<dbReference type="AlphaFoldDB" id="A0A6H2GUA3"/>